<feature type="binding site" evidence="5">
    <location>
        <position position="270"/>
    </location>
    <ligand>
        <name>pyridoxal 5'-phosphate</name>
        <dbReference type="ChEBI" id="CHEBI:597326"/>
    </ligand>
</feature>
<keyword evidence="2 5" id="KW-0028">Amino-acid biosynthesis</keyword>
<dbReference type="EMBL" id="FNNQ01000003">
    <property type="protein sequence ID" value="SDW44319.1"/>
    <property type="molecule type" value="Genomic_DNA"/>
</dbReference>
<comment type="catalytic activity">
    <reaction evidence="5">
        <text>N(2)-acetyl-L-ornithine + 2-oxoglutarate = N-acetyl-L-glutamate 5-semialdehyde + L-glutamate</text>
        <dbReference type="Rhea" id="RHEA:18049"/>
        <dbReference type="ChEBI" id="CHEBI:16810"/>
        <dbReference type="ChEBI" id="CHEBI:29123"/>
        <dbReference type="ChEBI" id="CHEBI:29985"/>
        <dbReference type="ChEBI" id="CHEBI:57805"/>
        <dbReference type="EC" id="2.6.1.11"/>
    </reaction>
</comment>
<feature type="binding site" evidence="5">
    <location>
        <position position="127"/>
    </location>
    <ligand>
        <name>pyridoxal 5'-phosphate</name>
        <dbReference type="ChEBI" id="CHEBI:597326"/>
    </ligand>
</feature>
<evidence type="ECO:0000313" key="6">
    <source>
        <dbReference type="EMBL" id="SDW44319.1"/>
    </source>
</evidence>
<dbReference type="Gene3D" id="3.90.1150.10">
    <property type="entry name" value="Aspartate Aminotransferase, domain 1"/>
    <property type="match status" value="1"/>
</dbReference>
<dbReference type="InterPro" id="IPR015422">
    <property type="entry name" value="PyrdxlP-dep_Trfase_small"/>
</dbReference>
<proteinExistence type="inferred from homology"/>
<comment type="similarity">
    <text evidence="5">Belongs to the class-III pyridoxal-phosphate-dependent aminotransferase family. ArgD subfamily.</text>
</comment>
<gene>
    <name evidence="5" type="primary">argD</name>
    <name evidence="6" type="ORF">SAMN05444487_103163</name>
</gene>
<evidence type="ECO:0000256" key="2">
    <source>
        <dbReference type="ARBA" id="ARBA00022605"/>
    </source>
</evidence>
<dbReference type="CDD" id="cd00610">
    <property type="entry name" value="OAT_like"/>
    <property type="match status" value="1"/>
</dbReference>
<comment type="subcellular location">
    <subcellularLocation>
        <location evidence="5">Cytoplasm</location>
    </subcellularLocation>
</comment>
<dbReference type="RefSeq" id="WP_091736756.1">
    <property type="nucleotide sequence ID" value="NZ_FNNQ01000003.1"/>
</dbReference>
<dbReference type="GO" id="GO:0003992">
    <property type="term" value="F:N2-acetyl-L-ornithine:2-oxoglutarate 5-aminotransferase activity"/>
    <property type="evidence" value="ECO:0007669"/>
    <property type="project" value="UniProtKB-UniRule"/>
</dbReference>
<dbReference type="OrthoDB" id="9807885at2"/>
<protein>
    <recommendedName>
        <fullName evidence="5">Acetylornithine aminotransferase</fullName>
        <shortName evidence="5">ACOAT</shortName>
        <ecNumber evidence="5">2.6.1.11</ecNumber>
    </recommendedName>
</protein>
<evidence type="ECO:0000256" key="4">
    <source>
        <dbReference type="ARBA" id="ARBA00022898"/>
    </source>
</evidence>
<dbReference type="GO" id="GO:0042802">
    <property type="term" value="F:identical protein binding"/>
    <property type="evidence" value="ECO:0007669"/>
    <property type="project" value="TreeGrafter"/>
</dbReference>
<dbReference type="AlphaFoldDB" id="A0A1H2TM49"/>
<dbReference type="NCBIfam" id="NF002797">
    <property type="entry name" value="PRK02936.1"/>
    <property type="match status" value="1"/>
</dbReference>
<dbReference type="InterPro" id="IPR005814">
    <property type="entry name" value="Aminotrans_3"/>
</dbReference>
<dbReference type="EC" id="2.6.1.11" evidence="5"/>
<feature type="binding site" evidence="5">
    <location>
        <position position="269"/>
    </location>
    <ligand>
        <name>N(2)-acetyl-L-ornithine</name>
        <dbReference type="ChEBI" id="CHEBI:57805"/>
    </ligand>
</feature>
<keyword evidence="1 5" id="KW-0032">Aminotransferase</keyword>
<keyword evidence="5" id="KW-0055">Arginine biosynthesis</keyword>
<dbReference type="GO" id="GO:0030170">
    <property type="term" value="F:pyridoxal phosphate binding"/>
    <property type="evidence" value="ECO:0007669"/>
    <property type="project" value="InterPro"/>
</dbReference>
<dbReference type="PANTHER" id="PTHR11986">
    <property type="entry name" value="AMINOTRANSFERASE CLASS III"/>
    <property type="match status" value="1"/>
</dbReference>
<keyword evidence="4 5" id="KW-0663">Pyridoxal phosphate</keyword>
<comment type="miscellaneous">
    <text evidence="5">May also have succinyldiaminopimelate aminotransferase activity, thus carrying out the corresponding step in lysine biosynthesis.</text>
</comment>
<dbReference type="GO" id="GO:0006526">
    <property type="term" value="P:L-arginine biosynthetic process"/>
    <property type="evidence" value="ECO:0007669"/>
    <property type="project" value="UniProtKB-UniRule"/>
</dbReference>
<dbReference type="InterPro" id="IPR015421">
    <property type="entry name" value="PyrdxlP-dep_Trfase_major"/>
</dbReference>
<sequence length="394" mass="42627">MGLFPTYRKSEIRLKKGEGAWLWDEEGHRYLDYTSGIGVCNLGHAHPRVTEALGEQASKLWHTSNLFPIAGQEEAAEMLLRATGLANAFFSNSGAEANEAAIKLARRWGHQVKGVSKPEILTFHSSFHGRTLATLTATGQTKVQEDCGPLPEGFVFATYNDMNSVKEAVSEQTVAVLLEVIQGEGGIQPAQPSFLKELEAFCREQGLLLMLDEIQTGLGRTGTLFAFQAMGIQPDVVTCAKGLGNGFPVGAMLGRAGLEDHLGYGSHGTTFGGNPLAMAVTGAVLAEMIETSLLERVQETGKYLANQLHEKLLPLAGVKEIRGRGMMWGIELETPAAPLVKRLAEKGLLVITAGEYVLRLLPPLIITKEQMNEGVDMIVAAMKEVRVDECVSRV</sequence>
<dbReference type="InterPro" id="IPR050103">
    <property type="entry name" value="Class-III_PLP-dep_AT"/>
</dbReference>
<evidence type="ECO:0000256" key="1">
    <source>
        <dbReference type="ARBA" id="ARBA00022576"/>
    </source>
</evidence>
<dbReference type="FunFam" id="3.40.640.10:FF:000004">
    <property type="entry name" value="Acetylornithine aminotransferase"/>
    <property type="match status" value="1"/>
</dbReference>
<evidence type="ECO:0000313" key="7">
    <source>
        <dbReference type="Proteomes" id="UP000198534"/>
    </source>
</evidence>
<dbReference type="PIRSF" id="PIRSF000521">
    <property type="entry name" value="Transaminase_4ab_Lys_Orn"/>
    <property type="match status" value="1"/>
</dbReference>
<dbReference type="UniPathway" id="UPA00068">
    <property type="reaction ID" value="UER00109"/>
</dbReference>
<comment type="pathway">
    <text evidence="5">Amino-acid biosynthesis; L-arginine biosynthesis; N(2)-acetyl-L-ornithine from L-glutamate: step 4/4.</text>
</comment>
<feature type="binding site" evidence="5">
    <location>
        <begin position="94"/>
        <end position="95"/>
    </location>
    <ligand>
        <name>pyridoxal 5'-phosphate</name>
        <dbReference type="ChEBI" id="CHEBI:597326"/>
    </ligand>
</feature>
<keyword evidence="3 5" id="KW-0808">Transferase</keyword>
<dbReference type="InterPro" id="IPR049704">
    <property type="entry name" value="Aminotrans_3_PPA_site"/>
</dbReference>
<feature type="modified residue" description="N6-(pyridoxal phosphate)lysine" evidence="5">
    <location>
        <position position="241"/>
    </location>
</feature>
<dbReference type="NCBIfam" id="TIGR00707">
    <property type="entry name" value="argD"/>
    <property type="match status" value="1"/>
</dbReference>
<feature type="binding site" evidence="5">
    <location>
        <position position="130"/>
    </location>
    <ligand>
        <name>N(2)-acetyl-L-ornithine</name>
        <dbReference type="ChEBI" id="CHEBI:57805"/>
    </ligand>
</feature>
<reference evidence="6 7" key="1">
    <citation type="submission" date="2016-10" db="EMBL/GenBank/DDBJ databases">
        <authorList>
            <person name="de Groot N.N."/>
        </authorList>
    </citation>
    <scope>NUCLEOTIDE SEQUENCE [LARGE SCALE GENOMIC DNA]</scope>
    <source>
        <strain evidence="6 7">DSM 45610</strain>
    </source>
</reference>
<accession>A0A1H2TM49</accession>
<dbReference type="InterPro" id="IPR004636">
    <property type="entry name" value="AcOrn/SuccOrn_fam"/>
</dbReference>
<organism evidence="6 7">
    <name type="scientific">Marininema mesophilum</name>
    <dbReference type="NCBI Taxonomy" id="1048340"/>
    <lineage>
        <taxon>Bacteria</taxon>
        <taxon>Bacillati</taxon>
        <taxon>Bacillota</taxon>
        <taxon>Bacilli</taxon>
        <taxon>Bacillales</taxon>
        <taxon>Thermoactinomycetaceae</taxon>
        <taxon>Marininema</taxon>
    </lineage>
</organism>
<dbReference type="STRING" id="1048340.SAMN05444487_103163"/>
<dbReference type="NCBIfam" id="NF002325">
    <property type="entry name" value="PRK01278.1"/>
    <property type="match status" value="1"/>
</dbReference>
<dbReference type="HAMAP" id="MF_01107">
    <property type="entry name" value="ArgD_aminotrans_3"/>
    <property type="match status" value="1"/>
</dbReference>
<dbReference type="Proteomes" id="UP000198534">
    <property type="component" value="Unassembled WGS sequence"/>
</dbReference>
<dbReference type="SUPFAM" id="SSF53383">
    <property type="entry name" value="PLP-dependent transferases"/>
    <property type="match status" value="1"/>
</dbReference>
<dbReference type="GO" id="GO:0005737">
    <property type="term" value="C:cytoplasm"/>
    <property type="evidence" value="ECO:0007669"/>
    <property type="project" value="UniProtKB-SubCell"/>
</dbReference>
<evidence type="ECO:0000256" key="5">
    <source>
        <dbReference type="HAMAP-Rule" id="MF_01107"/>
    </source>
</evidence>
<dbReference type="Pfam" id="PF00202">
    <property type="entry name" value="Aminotran_3"/>
    <property type="match status" value="1"/>
</dbReference>
<evidence type="ECO:0000256" key="3">
    <source>
        <dbReference type="ARBA" id="ARBA00022679"/>
    </source>
</evidence>
<feature type="binding site" evidence="5">
    <location>
        <begin position="212"/>
        <end position="215"/>
    </location>
    <ligand>
        <name>pyridoxal 5'-phosphate</name>
        <dbReference type="ChEBI" id="CHEBI:597326"/>
    </ligand>
</feature>
<dbReference type="Gene3D" id="3.40.640.10">
    <property type="entry name" value="Type I PLP-dependent aspartate aminotransferase-like (Major domain)"/>
    <property type="match status" value="1"/>
</dbReference>
<keyword evidence="7" id="KW-1185">Reference proteome</keyword>
<comment type="cofactor">
    <cofactor evidence="5">
        <name>pyridoxal 5'-phosphate</name>
        <dbReference type="ChEBI" id="CHEBI:597326"/>
    </cofactor>
    <text evidence="5">Binds 1 pyridoxal phosphate per subunit.</text>
</comment>
<name>A0A1H2TM49_9BACL</name>
<dbReference type="PROSITE" id="PS00600">
    <property type="entry name" value="AA_TRANSFER_CLASS_3"/>
    <property type="match status" value="1"/>
</dbReference>
<dbReference type="PANTHER" id="PTHR11986:SF79">
    <property type="entry name" value="ACETYLORNITHINE AMINOTRANSFERASE, MITOCHONDRIAL"/>
    <property type="match status" value="1"/>
</dbReference>
<keyword evidence="5" id="KW-0963">Cytoplasm</keyword>
<dbReference type="InterPro" id="IPR015424">
    <property type="entry name" value="PyrdxlP-dep_Trfase"/>
</dbReference>
<comment type="subunit">
    <text evidence="5">Homodimer.</text>
</comment>